<dbReference type="AlphaFoldDB" id="A0A2U2N8Q1"/>
<reference evidence="2 3" key="1">
    <citation type="submission" date="2018-05" db="EMBL/GenBank/DDBJ databases">
        <title>Spiribacter halobius sp. nov., a moderately halophilic bacterium isolated from marine solar saltern.</title>
        <authorList>
            <person name="Zheng W.-S."/>
            <person name="Lu D.-C."/>
            <person name="Du Z.-J."/>
        </authorList>
    </citation>
    <scope>NUCLEOTIDE SEQUENCE [LARGE SCALE GENOMIC DNA]</scope>
    <source>
        <strain evidence="2 3">E85</strain>
    </source>
</reference>
<evidence type="ECO:0000256" key="1">
    <source>
        <dbReference type="SAM" id="Phobius"/>
    </source>
</evidence>
<keyword evidence="1" id="KW-0812">Transmembrane</keyword>
<feature type="transmembrane region" description="Helical" evidence="1">
    <location>
        <begin position="108"/>
        <end position="130"/>
    </location>
</feature>
<dbReference type="InterPro" id="IPR045708">
    <property type="entry name" value="DUF6064"/>
</dbReference>
<keyword evidence="1" id="KW-0472">Membrane</keyword>
<feature type="transmembrane region" description="Helical" evidence="1">
    <location>
        <begin position="78"/>
        <end position="96"/>
    </location>
</feature>
<feature type="transmembrane region" description="Helical" evidence="1">
    <location>
        <begin position="189"/>
        <end position="205"/>
    </location>
</feature>
<feature type="transmembrane region" description="Helical" evidence="1">
    <location>
        <begin position="136"/>
        <end position="158"/>
    </location>
</feature>
<protein>
    <recommendedName>
        <fullName evidence="4">MFS transporter permease</fullName>
    </recommendedName>
</protein>
<accession>A0A2U2N8Q1</accession>
<feature type="transmembrane region" description="Helical" evidence="1">
    <location>
        <begin position="46"/>
        <end position="66"/>
    </location>
</feature>
<organism evidence="2 3">
    <name type="scientific">Sediminicurvatus halobius</name>
    <dbReference type="NCBI Taxonomy" id="2182432"/>
    <lineage>
        <taxon>Bacteria</taxon>
        <taxon>Pseudomonadati</taxon>
        <taxon>Pseudomonadota</taxon>
        <taxon>Gammaproteobacteria</taxon>
        <taxon>Chromatiales</taxon>
        <taxon>Ectothiorhodospiraceae</taxon>
        <taxon>Sediminicurvatus</taxon>
    </lineage>
</organism>
<evidence type="ECO:0000313" key="2">
    <source>
        <dbReference type="EMBL" id="PWG65452.1"/>
    </source>
</evidence>
<dbReference type="EMBL" id="QFFI01000002">
    <property type="protein sequence ID" value="PWG65452.1"/>
    <property type="molecule type" value="Genomic_DNA"/>
</dbReference>
<name>A0A2U2N8Q1_9GAMM</name>
<dbReference type="Proteomes" id="UP000245474">
    <property type="component" value="Unassembled WGS sequence"/>
</dbReference>
<dbReference type="RefSeq" id="WP_109675550.1">
    <property type="nucleotide sequence ID" value="NZ_CP086615.1"/>
</dbReference>
<feature type="transmembrane region" description="Helical" evidence="1">
    <location>
        <begin position="20"/>
        <end position="39"/>
    </location>
</feature>
<dbReference type="Pfam" id="PF19540">
    <property type="entry name" value="DUF6064"/>
    <property type="match status" value="1"/>
</dbReference>
<comment type="caution">
    <text evidence="2">The sequence shown here is derived from an EMBL/GenBank/DDBJ whole genome shotgun (WGS) entry which is preliminary data.</text>
</comment>
<proteinExistence type="predicted"/>
<sequence length="214" mass="22291">MLPYTAEVLDALLADYHAAIAPLRVIGWLLTAIALALAWRGGPTGWRGSCAVLAAGWLWTGIAFHYERFAVLNFAAPAYAGLFGLQAALLLVTGALAGRPGTSARGALAWIGLAVAAFALLGQPALAAALGASWQAVPMAGTAPTPTALATLGILLLAARTPIHLCLLPALWGLIAGASGWILGMPRELPLALVALALPGLLWWQRRSRPERKR</sequence>
<feature type="transmembrane region" description="Helical" evidence="1">
    <location>
        <begin position="165"/>
        <end position="183"/>
    </location>
</feature>
<keyword evidence="1" id="KW-1133">Transmembrane helix</keyword>
<gene>
    <name evidence="2" type="ORF">DEM34_01545</name>
</gene>
<evidence type="ECO:0000313" key="3">
    <source>
        <dbReference type="Proteomes" id="UP000245474"/>
    </source>
</evidence>
<keyword evidence="3" id="KW-1185">Reference proteome</keyword>
<evidence type="ECO:0008006" key="4">
    <source>
        <dbReference type="Google" id="ProtNLM"/>
    </source>
</evidence>